<proteinExistence type="predicted"/>
<evidence type="ECO:0000313" key="2">
    <source>
        <dbReference type="Proteomes" id="UP000186666"/>
    </source>
</evidence>
<protein>
    <submittedName>
        <fullName evidence="1">Ornithine cyclodeaminase</fullName>
    </submittedName>
</protein>
<dbReference type="PANTHER" id="PTHR13812:SF19">
    <property type="entry name" value="KETIMINE REDUCTASE MU-CRYSTALLIN"/>
    <property type="match status" value="1"/>
</dbReference>
<dbReference type="EMBL" id="FTNK01000017">
    <property type="protein sequence ID" value="SIR53765.1"/>
    <property type="molecule type" value="Genomic_DNA"/>
</dbReference>
<dbReference type="InterPro" id="IPR023401">
    <property type="entry name" value="ODC_N"/>
</dbReference>
<dbReference type="Proteomes" id="UP000186666">
    <property type="component" value="Unassembled WGS sequence"/>
</dbReference>
<gene>
    <name evidence="1" type="ORF">SAMN05421578_117116</name>
</gene>
<keyword evidence="2" id="KW-1185">Reference proteome</keyword>
<reference evidence="1 2" key="1">
    <citation type="submission" date="2017-01" db="EMBL/GenBank/DDBJ databases">
        <authorList>
            <person name="Varghese N."/>
            <person name="Submissions S."/>
        </authorList>
    </citation>
    <scope>NUCLEOTIDE SEQUENCE [LARGE SCALE GENOMIC DNA]</scope>
    <source>
        <strain evidence="1 2">ATCC 23464</strain>
    </source>
</reference>
<dbReference type="InterPro" id="IPR003462">
    <property type="entry name" value="ODC_Mu_crystall"/>
</dbReference>
<dbReference type="PANTHER" id="PTHR13812">
    <property type="entry name" value="KETIMINE REDUCTASE MU-CRYSTALLIN"/>
    <property type="match status" value="1"/>
</dbReference>
<dbReference type="Pfam" id="PF02423">
    <property type="entry name" value="OCD_Mu_crystall"/>
    <property type="match status" value="1"/>
</dbReference>
<dbReference type="SUPFAM" id="SSF51735">
    <property type="entry name" value="NAD(P)-binding Rossmann-fold domains"/>
    <property type="match status" value="1"/>
</dbReference>
<dbReference type="Gene3D" id="3.30.1780.10">
    <property type="entry name" value="ornithine cyclodeaminase, domain 1"/>
    <property type="match status" value="1"/>
</dbReference>
<dbReference type="InterPro" id="IPR036291">
    <property type="entry name" value="NAD(P)-bd_dom_sf"/>
</dbReference>
<name>A0ABY1KB46_9BACL</name>
<organism evidence="1 2">
    <name type="scientific">Paenibacillus macquariensis</name>
    <dbReference type="NCBI Taxonomy" id="948756"/>
    <lineage>
        <taxon>Bacteria</taxon>
        <taxon>Bacillati</taxon>
        <taxon>Bacillota</taxon>
        <taxon>Bacilli</taxon>
        <taxon>Bacillales</taxon>
        <taxon>Paenibacillaceae</taxon>
        <taxon>Paenibacillus</taxon>
    </lineage>
</organism>
<dbReference type="Gene3D" id="3.40.50.720">
    <property type="entry name" value="NAD(P)-binding Rossmann-like Domain"/>
    <property type="match status" value="1"/>
</dbReference>
<dbReference type="PIRSF" id="PIRSF001439">
    <property type="entry name" value="CryM"/>
    <property type="match status" value="1"/>
</dbReference>
<dbReference type="RefSeq" id="WP_068592453.1">
    <property type="nucleotide sequence ID" value="NZ_FTNK01000017.1"/>
</dbReference>
<evidence type="ECO:0000313" key="1">
    <source>
        <dbReference type="EMBL" id="SIR53765.1"/>
    </source>
</evidence>
<comment type="caution">
    <text evidence="1">The sequence shown here is derived from an EMBL/GenBank/DDBJ whole genome shotgun (WGS) entry which is preliminary data.</text>
</comment>
<sequence>MKYLNDDHINAIGIDWTKLIGMIETTVLTLAKGDYSQPIKPYLRFGDPSQRIIAMPAFVGGEIEMCGIKWIASYPYNWRKGLPRAHSTMILNDPSNGKPLAIIESSLLSGLRTAAVSGLVLQHYAAVRKLEYIRLGIVGWGPIGHLHASMSASVLGDKLSQIMLFDIKGIKPNTIDPLLRPKTEITNDWREAYRNSDIFATCTVSNKRYIDELPPTGMLLLNVSLRDYMASSVRDIGAILVDDWDEVCRENTDIEQLHLDHGLTREATFTLSDMVIANRMADYDVTESIFFNPMGLAAFDVAIAAYYLREADRLGIGVNL</sequence>
<accession>A0ABY1KB46</accession>